<dbReference type="InterPro" id="IPR011990">
    <property type="entry name" value="TPR-like_helical_dom_sf"/>
</dbReference>
<reference evidence="4 5" key="1">
    <citation type="submission" date="2018-04" db="EMBL/GenBank/DDBJ databases">
        <title>Novel actinobacteria from marine sediment.</title>
        <authorList>
            <person name="Ng Z.Y."/>
            <person name="Tan G.Y.A."/>
        </authorList>
    </citation>
    <scope>NUCLEOTIDE SEQUENCE [LARGE SCALE GENOMIC DNA]</scope>
    <source>
        <strain evidence="4 5">TPS81</strain>
    </source>
</reference>
<proteinExistence type="predicted"/>
<dbReference type="InterPro" id="IPR016032">
    <property type="entry name" value="Sig_transdc_resp-reg_C-effctor"/>
</dbReference>
<dbReference type="GO" id="GO:0006355">
    <property type="term" value="P:regulation of DNA-templated transcription"/>
    <property type="evidence" value="ECO:0007669"/>
    <property type="project" value="InterPro"/>
</dbReference>
<dbReference type="GO" id="GO:0004016">
    <property type="term" value="F:adenylate cyclase activity"/>
    <property type="evidence" value="ECO:0007669"/>
    <property type="project" value="TreeGrafter"/>
</dbReference>
<accession>A0A368T972</accession>
<dbReference type="InterPro" id="IPR041664">
    <property type="entry name" value="AAA_16"/>
</dbReference>
<organism evidence="4 5">
    <name type="scientific">Marinitenerispora sediminis</name>
    <dbReference type="NCBI Taxonomy" id="1931232"/>
    <lineage>
        <taxon>Bacteria</taxon>
        <taxon>Bacillati</taxon>
        <taxon>Actinomycetota</taxon>
        <taxon>Actinomycetes</taxon>
        <taxon>Streptosporangiales</taxon>
        <taxon>Nocardiopsidaceae</taxon>
        <taxon>Marinitenerispora</taxon>
    </lineage>
</organism>
<dbReference type="InterPro" id="IPR036388">
    <property type="entry name" value="WH-like_DNA-bd_sf"/>
</dbReference>
<evidence type="ECO:0000313" key="4">
    <source>
        <dbReference type="EMBL" id="RCV60967.1"/>
    </source>
</evidence>
<dbReference type="AlphaFoldDB" id="A0A368T972"/>
<dbReference type="GO" id="GO:0005524">
    <property type="term" value="F:ATP binding"/>
    <property type="evidence" value="ECO:0007669"/>
    <property type="project" value="UniProtKB-KW"/>
</dbReference>
<feature type="domain" description="HTH luxR-type" evidence="3">
    <location>
        <begin position="935"/>
        <end position="1000"/>
    </location>
</feature>
<dbReference type="GO" id="GO:0005737">
    <property type="term" value="C:cytoplasm"/>
    <property type="evidence" value="ECO:0007669"/>
    <property type="project" value="TreeGrafter"/>
</dbReference>
<dbReference type="InterPro" id="IPR027417">
    <property type="entry name" value="P-loop_NTPase"/>
</dbReference>
<keyword evidence="5" id="KW-1185">Reference proteome</keyword>
<dbReference type="Gene3D" id="1.25.40.10">
    <property type="entry name" value="Tetratricopeptide repeat domain"/>
    <property type="match status" value="1"/>
</dbReference>
<evidence type="ECO:0000256" key="1">
    <source>
        <dbReference type="ARBA" id="ARBA00022741"/>
    </source>
</evidence>
<dbReference type="CDD" id="cd06170">
    <property type="entry name" value="LuxR_C_like"/>
    <property type="match status" value="1"/>
</dbReference>
<dbReference type="PANTHER" id="PTHR16305:SF35">
    <property type="entry name" value="TRANSCRIPTIONAL ACTIVATOR DOMAIN"/>
    <property type="match status" value="1"/>
</dbReference>
<dbReference type="SUPFAM" id="SSF52540">
    <property type="entry name" value="P-loop containing nucleoside triphosphate hydrolases"/>
    <property type="match status" value="1"/>
</dbReference>
<sequence length="1002" mass="107649">MEVMSSHGTSPVLVGRAAELRTLLDHAHAARTGGAGTILIGGDAGVGKSRLLREFAEQVPGGPVVAGGCLELGVDGLPFAPFVTVLRHLLHELGQERFASLVTGGGKELARLLPELGEQPGEHREARNRLFEEVLRVLAGAAEPAGLTVVLEDLHWADAATRDLLVFLVRNLDTAHVQIVASYRSDDLHRSHPLRRLIPELERLPTVGHLTLRPLSPEEVAQQAAAIRRRELAPEQAAALYERTAGNPLFVESFLDSCDLGDILDSPVPSQPRELLLAGVDRLPERARSVVRIASVGAVSGDHVGHALLAHVAGLGFDELDEALGAAVNANVLRVDGEGYRFRHSLLREAVHQELLPGAHARLHLRFAEALEVRPDLVPADRLAAVQAHHFHAAHELPRALSAAWWAAVRAGEALAFAEQLRMLERVIELWDRVPEPGALVDADLVEVLRHAVMAAFESGEFRRGRELADLALSLLPDTDDAGTRTRRAVLLRSRGRIRIQLGDDAAMEDLLAALDLHPPEHHGYGWLLAIIARELMLRGGTLPTDRLAAGMLALDSTHCRLTAAELATEALARSTEHGDFCAVSDAVITLGTVQGETGDVEAGIRSMRRGIALAVEIHEPELELRGIGNLSSLLRDFGRHHEALELTGHGLERARELSMLRSKGAFVALNRAEIMFELGDLHEAAVLIDAALSWSPAPLHASLLKVLRGRVALARGDQAAVAASLADLRTDRVLVTGRVQSVMSLAMLTMEAALAEGEALRALDIALRTFERVDVRAGACYRWEFSSLAARALAASRDAVAGLPEHAEQAAGLRRRLLDVHETITAHGPARAAHHDMVLAWIAVFDGAAPEVLRDAWERAVASGSSTEYRLAHAEALLQAADAAACCGDRVLARERLRSAADIAKEFGAALLELRVTDLARRLGLSLDASASAPPSAPAGLTARETEVLRLLARGYTNAQIATELFISAKTASVHVSRILAKLDLPNRGQAAARARDLGLG</sequence>
<dbReference type="Pfam" id="PF13191">
    <property type="entry name" value="AAA_16"/>
    <property type="match status" value="1"/>
</dbReference>
<keyword evidence="2" id="KW-0067">ATP-binding</keyword>
<dbReference type="PRINTS" id="PR00038">
    <property type="entry name" value="HTHLUXR"/>
</dbReference>
<comment type="caution">
    <text evidence="4">The sequence shown here is derived from an EMBL/GenBank/DDBJ whole genome shotgun (WGS) entry which is preliminary data.</text>
</comment>
<dbReference type="InterPro" id="IPR000792">
    <property type="entry name" value="Tscrpt_reg_LuxR_C"/>
</dbReference>
<dbReference type="SMART" id="SM00421">
    <property type="entry name" value="HTH_LUXR"/>
    <property type="match status" value="1"/>
</dbReference>
<name>A0A368T972_9ACTN</name>
<dbReference type="Pfam" id="PF00196">
    <property type="entry name" value="GerE"/>
    <property type="match status" value="1"/>
</dbReference>
<dbReference type="Proteomes" id="UP000253318">
    <property type="component" value="Unassembled WGS sequence"/>
</dbReference>
<evidence type="ECO:0000313" key="5">
    <source>
        <dbReference type="Proteomes" id="UP000253318"/>
    </source>
</evidence>
<protein>
    <submittedName>
        <fullName evidence="4">Helix-turn-helix transcriptional regulator</fullName>
    </submittedName>
</protein>
<evidence type="ECO:0000259" key="3">
    <source>
        <dbReference type="PROSITE" id="PS50043"/>
    </source>
</evidence>
<dbReference type="EMBL" id="QEIN01000027">
    <property type="protein sequence ID" value="RCV60967.1"/>
    <property type="molecule type" value="Genomic_DNA"/>
</dbReference>
<dbReference type="GO" id="GO:0003677">
    <property type="term" value="F:DNA binding"/>
    <property type="evidence" value="ECO:0007669"/>
    <property type="project" value="InterPro"/>
</dbReference>
<dbReference type="PANTHER" id="PTHR16305">
    <property type="entry name" value="TESTICULAR SOLUBLE ADENYLYL CYCLASE"/>
    <property type="match status" value="1"/>
</dbReference>
<dbReference type="SUPFAM" id="SSF46894">
    <property type="entry name" value="C-terminal effector domain of the bipartite response regulators"/>
    <property type="match status" value="1"/>
</dbReference>
<dbReference type="OrthoDB" id="5476461at2"/>
<keyword evidence="1" id="KW-0547">Nucleotide-binding</keyword>
<gene>
    <name evidence="4" type="ORF">DEF24_05365</name>
</gene>
<dbReference type="SUPFAM" id="SSF48452">
    <property type="entry name" value="TPR-like"/>
    <property type="match status" value="1"/>
</dbReference>
<dbReference type="Gene3D" id="1.10.10.10">
    <property type="entry name" value="Winged helix-like DNA-binding domain superfamily/Winged helix DNA-binding domain"/>
    <property type="match status" value="1"/>
</dbReference>
<dbReference type="PROSITE" id="PS50043">
    <property type="entry name" value="HTH_LUXR_2"/>
    <property type="match status" value="1"/>
</dbReference>
<evidence type="ECO:0000256" key="2">
    <source>
        <dbReference type="ARBA" id="ARBA00022840"/>
    </source>
</evidence>